<accession>A0A4Z2EE62</accession>
<evidence type="ECO:0000313" key="2">
    <source>
        <dbReference type="EMBL" id="TNN27013.1"/>
    </source>
</evidence>
<sequence length="68" mass="7564">MSLQREPRKQALNSSPAPAPDPKPSMIDEWSVSVKPNADPTVIKKHIEKMVEVSVRRHDCSVLSGLED</sequence>
<evidence type="ECO:0000313" key="3">
    <source>
        <dbReference type="Proteomes" id="UP000314294"/>
    </source>
</evidence>
<organism evidence="2 3">
    <name type="scientific">Liparis tanakae</name>
    <name type="common">Tanaka's snailfish</name>
    <dbReference type="NCBI Taxonomy" id="230148"/>
    <lineage>
        <taxon>Eukaryota</taxon>
        <taxon>Metazoa</taxon>
        <taxon>Chordata</taxon>
        <taxon>Craniata</taxon>
        <taxon>Vertebrata</taxon>
        <taxon>Euteleostomi</taxon>
        <taxon>Actinopterygii</taxon>
        <taxon>Neopterygii</taxon>
        <taxon>Teleostei</taxon>
        <taxon>Neoteleostei</taxon>
        <taxon>Acanthomorphata</taxon>
        <taxon>Eupercaria</taxon>
        <taxon>Perciformes</taxon>
        <taxon>Cottioidei</taxon>
        <taxon>Cottales</taxon>
        <taxon>Liparidae</taxon>
        <taxon>Liparis</taxon>
    </lineage>
</organism>
<reference evidence="2 3" key="1">
    <citation type="submission" date="2019-03" db="EMBL/GenBank/DDBJ databases">
        <title>First draft genome of Liparis tanakae, snailfish: a comprehensive survey of snailfish specific genes.</title>
        <authorList>
            <person name="Kim W."/>
            <person name="Song I."/>
            <person name="Jeong J.-H."/>
            <person name="Kim D."/>
            <person name="Kim S."/>
            <person name="Ryu S."/>
            <person name="Song J.Y."/>
            <person name="Lee S.K."/>
        </authorList>
    </citation>
    <scope>NUCLEOTIDE SEQUENCE [LARGE SCALE GENOMIC DNA]</scope>
    <source>
        <tissue evidence="2">Muscle</tissue>
    </source>
</reference>
<name>A0A4Z2EE62_9TELE</name>
<dbReference type="Proteomes" id="UP000314294">
    <property type="component" value="Unassembled WGS sequence"/>
</dbReference>
<feature type="region of interest" description="Disordered" evidence="1">
    <location>
        <begin position="1"/>
        <end position="32"/>
    </location>
</feature>
<comment type="caution">
    <text evidence="2">The sequence shown here is derived from an EMBL/GenBank/DDBJ whole genome shotgun (WGS) entry which is preliminary data.</text>
</comment>
<dbReference type="AlphaFoldDB" id="A0A4Z2EE62"/>
<dbReference type="OrthoDB" id="74314at2759"/>
<gene>
    <name evidence="2" type="primary">RASGRP2_1</name>
    <name evidence="2" type="ORF">EYF80_062844</name>
</gene>
<protein>
    <submittedName>
        <fullName evidence="2">RAS guanyl-releasing protein 2</fullName>
    </submittedName>
</protein>
<dbReference type="EMBL" id="SRLO01009054">
    <property type="protein sequence ID" value="TNN27013.1"/>
    <property type="molecule type" value="Genomic_DNA"/>
</dbReference>
<keyword evidence="3" id="KW-1185">Reference proteome</keyword>
<evidence type="ECO:0000256" key="1">
    <source>
        <dbReference type="SAM" id="MobiDB-lite"/>
    </source>
</evidence>
<proteinExistence type="predicted"/>